<sequence>MLSCQLLSYHYIVGKDTVVFQNATNKRSNKRPSISQINNFDVKAPQIKEYLNKYGHLQGESLKIFNVIEEGLSELPPELDIPLLILYNSGMSTYSHYDASDGFDNLKILAGPGDGTCQSDGADYICDHWNQVKCFDAKSSDGKYSHLQMINAPDNMERMVDFIDNPTKKVRKN</sequence>
<protein>
    <submittedName>
        <fullName evidence="1">Uncharacterized protein</fullName>
    </submittedName>
</protein>
<accession>A0ABR2HXS4</accession>
<evidence type="ECO:0000313" key="2">
    <source>
        <dbReference type="Proteomes" id="UP001470230"/>
    </source>
</evidence>
<gene>
    <name evidence="1" type="ORF">M9Y10_016359</name>
</gene>
<reference evidence="1 2" key="1">
    <citation type="submission" date="2024-04" db="EMBL/GenBank/DDBJ databases">
        <title>Tritrichomonas musculus Genome.</title>
        <authorList>
            <person name="Alves-Ferreira E."/>
            <person name="Grigg M."/>
            <person name="Lorenzi H."/>
            <person name="Galac M."/>
        </authorList>
    </citation>
    <scope>NUCLEOTIDE SEQUENCE [LARGE SCALE GENOMIC DNA]</scope>
    <source>
        <strain evidence="1 2">EAF2021</strain>
    </source>
</reference>
<dbReference type="EMBL" id="JAPFFF010000021">
    <property type="protein sequence ID" value="KAK8853816.1"/>
    <property type="molecule type" value="Genomic_DNA"/>
</dbReference>
<evidence type="ECO:0000313" key="1">
    <source>
        <dbReference type="EMBL" id="KAK8853816.1"/>
    </source>
</evidence>
<dbReference type="Proteomes" id="UP001470230">
    <property type="component" value="Unassembled WGS sequence"/>
</dbReference>
<comment type="caution">
    <text evidence="1">The sequence shown here is derived from an EMBL/GenBank/DDBJ whole genome shotgun (WGS) entry which is preliminary data.</text>
</comment>
<proteinExistence type="predicted"/>
<keyword evidence="2" id="KW-1185">Reference proteome</keyword>
<name>A0ABR2HXS4_9EUKA</name>
<organism evidence="1 2">
    <name type="scientific">Tritrichomonas musculus</name>
    <dbReference type="NCBI Taxonomy" id="1915356"/>
    <lineage>
        <taxon>Eukaryota</taxon>
        <taxon>Metamonada</taxon>
        <taxon>Parabasalia</taxon>
        <taxon>Tritrichomonadida</taxon>
        <taxon>Tritrichomonadidae</taxon>
        <taxon>Tritrichomonas</taxon>
    </lineage>
</organism>